<keyword evidence="2" id="KW-1185">Reference proteome</keyword>
<sequence length="114" mass="12244">PLRVGSSGPLPSSARSSGVGVGISRGPWRRPVGGAAVKMAELQMLLEEEIPAGRRALLDSFTNLERVADYCETNYVQVPHSHSDTPGSRTSPPTRRGHATLFRSRTMASDLGRC</sequence>
<evidence type="ECO:0000313" key="2">
    <source>
        <dbReference type="Proteomes" id="UP000831701"/>
    </source>
</evidence>
<organism evidence="1 2">
    <name type="scientific">Scortum barcoo</name>
    <name type="common">barcoo grunter</name>
    <dbReference type="NCBI Taxonomy" id="214431"/>
    <lineage>
        <taxon>Eukaryota</taxon>
        <taxon>Metazoa</taxon>
        <taxon>Chordata</taxon>
        <taxon>Craniata</taxon>
        <taxon>Vertebrata</taxon>
        <taxon>Euteleostomi</taxon>
        <taxon>Actinopterygii</taxon>
        <taxon>Neopterygii</taxon>
        <taxon>Teleostei</taxon>
        <taxon>Neoteleostei</taxon>
        <taxon>Acanthomorphata</taxon>
        <taxon>Eupercaria</taxon>
        <taxon>Centrarchiformes</taxon>
        <taxon>Terapontoidei</taxon>
        <taxon>Terapontidae</taxon>
        <taxon>Scortum</taxon>
    </lineage>
</organism>
<name>A0ACB8VL19_9TELE</name>
<proteinExistence type="predicted"/>
<accession>A0ACB8VL19</accession>
<protein>
    <submittedName>
        <fullName evidence="1">Uncharacterized protein</fullName>
    </submittedName>
</protein>
<evidence type="ECO:0000313" key="1">
    <source>
        <dbReference type="EMBL" id="KAI3356297.1"/>
    </source>
</evidence>
<dbReference type="Proteomes" id="UP000831701">
    <property type="component" value="Chromosome 20"/>
</dbReference>
<dbReference type="EMBL" id="CM041550">
    <property type="protein sequence ID" value="KAI3356297.1"/>
    <property type="molecule type" value="Genomic_DNA"/>
</dbReference>
<feature type="non-terminal residue" evidence="1">
    <location>
        <position position="1"/>
    </location>
</feature>
<gene>
    <name evidence="1" type="ORF">L3Q82_017191</name>
</gene>
<reference evidence="1" key="1">
    <citation type="submission" date="2022-04" db="EMBL/GenBank/DDBJ databases">
        <title>Jade perch genome.</title>
        <authorList>
            <person name="Chao B."/>
        </authorList>
    </citation>
    <scope>NUCLEOTIDE SEQUENCE</scope>
    <source>
        <strain evidence="1">CB-2022</strain>
    </source>
</reference>
<comment type="caution">
    <text evidence="1">The sequence shown here is derived from an EMBL/GenBank/DDBJ whole genome shotgun (WGS) entry which is preliminary data.</text>
</comment>